<name>A0ABX9ZI96_9BURK</name>
<keyword evidence="2" id="KW-1185">Reference proteome</keyword>
<dbReference type="SUPFAM" id="SSF53254">
    <property type="entry name" value="Phosphoglycerate mutase-like"/>
    <property type="match status" value="1"/>
</dbReference>
<dbReference type="SMART" id="SM00855">
    <property type="entry name" value="PGAM"/>
    <property type="match status" value="1"/>
</dbReference>
<dbReference type="Pfam" id="PF00300">
    <property type="entry name" value="His_Phos_1"/>
    <property type="match status" value="1"/>
</dbReference>
<gene>
    <name evidence="1" type="ORF">EJE83_23530</name>
</gene>
<dbReference type="InterPro" id="IPR029033">
    <property type="entry name" value="His_PPase_superfam"/>
</dbReference>
<dbReference type="Proteomes" id="UP000270216">
    <property type="component" value="Unassembled WGS sequence"/>
</dbReference>
<evidence type="ECO:0000313" key="1">
    <source>
        <dbReference type="EMBL" id="RSK75510.1"/>
    </source>
</evidence>
<evidence type="ECO:0000313" key="2">
    <source>
        <dbReference type="Proteomes" id="UP000270216"/>
    </source>
</evidence>
<comment type="caution">
    <text evidence="1">The sequence shown here is derived from an EMBL/GenBank/DDBJ whole genome shotgun (WGS) entry which is preliminary data.</text>
</comment>
<proteinExistence type="predicted"/>
<dbReference type="Gene3D" id="3.40.50.1240">
    <property type="entry name" value="Phosphoglycerate mutase-like"/>
    <property type="match status" value="1"/>
</dbReference>
<dbReference type="RefSeq" id="WP_107338498.1">
    <property type="nucleotide sequence ID" value="NZ_PYYA01000054.1"/>
</dbReference>
<accession>A0ABX9ZI96</accession>
<dbReference type="EMBL" id="RWHX01000066">
    <property type="protein sequence ID" value="RSK75510.1"/>
    <property type="molecule type" value="Genomic_DNA"/>
</dbReference>
<protein>
    <submittedName>
        <fullName evidence="1">Alpha-ribazole phosphatase</fullName>
    </submittedName>
</protein>
<dbReference type="InterPro" id="IPR013078">
    <property type="entry name" value="His_Pase_superF_clade-1"/>
</dbReference>
<sequence length="199" mass="21712">MDLILMRHPPPHIVSGLCYGRTDLPVDAARFAAAVAAMQARLVTLLDGRTPVAIHSSPLQRARRAAEALATPFGLRVTEDERLAEMDFGTWEMRPWEAIDRQALDAWARDVTGFAPPGGECARDIVRRMDAWARDLGHMASAADAVHVVVAHAGPIRLHTATALRMPTAACLSWSLDFGGLCHLHLDGDGNARLIRWNA</sequence>
<organism evidence="1 2">
    <name type="scientific">Pandoraea apista</name>
    <dbReference type="NCBI Taxonomy" id="93218"/>
    <lineage>
        <taxon>Bacteria</taxon>
        <taxon>Pseudomonadati</taxon>
        <taxon>Pseudomonadota</taxon>
        <taxon>Betaproteobacteria</taxon>
        <taxon>Burkholderiales</taxon>
        <taxon>Burkholderiaceae</taxon>
        <taxon>Pandoraea</taxon>
    </lineage>
</organism>
<reference evidence="1 2" key="1">
    <citation type="submission" date="2018-12" db="EMBL/GenBank/DDBJ databases">
        <title>Whole genome sequence of a Pandoraea apista isolate from a patient with cystic fibrosis.</title>
        <authorList>
            <person name="Kenna D.T."/>
            <person name="Turton J.F."/>
        </authorList>
    </citation>
    <scope>NUCLEOTIDE SEQUENCE [LARGE SCALE GENOMIC DNA]</scope>
    <source>
        <strain evidence="1 2">Pa13324</strain>
    </source>
</reference>